<feature type="region of interest" description="Disordered" evidence="2">
    <location>
        <begin position="111"/>
        <end position="130"/>
    </location>
</feature>
<feature type="region of interest" description="Disordered" evidence="2">
    <location>
        <begin position="356"/>
        <end position="394"/>
    </location>
</feature>
<dbReference type="AlphaFoldDB" id="A0AAV3NT36"/>
<feature type="region of interest" description="Disordered" evidence="2">
    <location>
        <begin position="1"/>
        <end position="89"/>
    </location>
</feature>
<dbReference type="PANTHER" id="PTHR31807:SF52">
    <property type="entry name" value="QWRF FAMILY PROTEIN"/>
    <property type="match status" value="1"/>
</dbReference>
<dbReference type="EMBL" id="BAABME010000406">
    <property type="protein sequence ID" value="GAA0142500.1"/>
    <property type="molecule type" value="Genomic_DNA"/>
</dbReference>
<evidence type="ECO:0000256" key="1">
    <source>
        <dbReference type="ARBA" id="ARBA00010016"/>
    </source>
</evidence>
<organism evidence="3 4">
    <name type="scientific">Lithospermum erythrorhizon</name>
    <name type="common">Purple gromwell</name>
    <name type="synonym">Lithospermum officinale var. erythrorhizon</name>
    <dbReference type="NCBI Taxonomy" id="34254"/>
    <lineage>
        <taxon>Eukaryota</taxon>
        <taxon>Viridiplantae</taxon>
        <taxon>Streptophyta</taxon>
        <taxon>Embryophyta</taxon>
        <taxon>Tracheophyta</taxon>
        <taxon>Spermatophyta</taxon>
        <taxon>Magnoliopsida</taxon>
        <taxon>eudicotyledons</taxon>
        <taxon>Gunneridae</taxon>
        <taxon>Pentapetalae</taxon>
        <taxon>asterids</taxon>
        <taxon>lamiids</taxon>
        <taxon>Boraginales</taxon>
        <taxon>Boraginaceae</taxon>
        <taxon>Boraginoideae</taxon>
        <taxon>Lithospermeae</taxon>
        <taxon>Lithospermum</taxon>
    </lineage>
</organism>
<proteinExistence type="inferred from homology"/>
<dbReference type="GO" id="GO:0051225">
    <property type="term" value="P:spindle assembly"/>
    <property type="evidence" value="ECO:0007669"/>
    <property type="project" value="TreeGrafter"/>
</dbReference>
<gene>
    <name evidence="3" type="ORF">LIER_03386</name>
</gene>
<dbReference type="GO" id="GO:0005737">
    <property type="term" value="C:cytoplasm"/>
    <property type="evidence" value="ECO:0007669"/>
    <property type="project" value="TreeGrafter"/>
</dbReference>
<evidence type="ECO:0000313" key="4">
    <source>
        <dbReference type="Proteomes" id="UP001454036"/>
    </source>
</evidence>
<dbReference type="Proteomes" id="UP001454036">
    <property type="component" value="Unassembled WGS sequence"/>
</dbReference>
<dbReference type="PANTHER" id="PTHR31807">
    <property type="entry name" value="AUGMIN FAMILY MEMBER"/>
    <property type="match status" value="1"/>
</dbReference>
<dbReference type="GO" id="GO:0005880">
    <property type="term" value="C:nuclear microtubule"/>
    <property type="evidence" value="ECO:0007669"/>
    <property type="project" value="TreeGrafter"/>
</dbReference>
<comment type="similarity">
    <text evidence="1">Belongs to the QWRF family.</text>
</comment>
<feature type="compositionally biased region" description="Low complexity" evidence="2">
    <location>
        <begin position="48"/>
        <end position="72"/>
    </location>
</feature>
<accession>A0AAV3NT36</accession>
<feature type="compositionally biased region" description="Low complexity" evidence="2">
    <location>
        <begin position="361"/>
        <end position="383"/>
    </location>
</feature>
<sequence length="617" mass="66365">MVNSTTISSSPNPKSSPKCPPEKVVAPPKNALPPRRIREVNSRYNQQSSSSSSSSLSSSFSSNSSSSSSISSRRSKIEEVSNASRVLSSTRRLSVSFQGEAFKLPVSKAAAKPAPVKGTPERGRVSSGVKDQLENGKISEVYRWPGRSKAMNSSFLTKSLDFGNDKSKLFGSSNRINDKCNKGVKLKSDSVKGFHAQCVDDNANFGSVLVKSGDFVVDNGRCKKGDSLKKDFEAQCVDDDANCGSILVKSGDFVVSDSDTVSLGSNVGGSVGKVRGGKRGIVVPARFLQDANSRVRKEVEVGVGTPKSKTNESKVKGAITPIGAKMYLPQTPVSLSKVASVSGRFVSPVRGGTRLASINKGVGSPVNSPSPRGRPSPTRTRNGMPNVPRDNATPSILSFTADMRRVRVGESRVNDAHELRMLHNRQLQWRFINARVEAALLVQSGTAERSLYNAWVTISKLRHSNRSKRIQLQLLRQNLKLYSILKGQAPYLENWSLIDSDHCISLSEARQALQTSIANLPLVDGGRADIQLLKNAISSAADVMQGMTLSVGSQLMMVEQVSSLASELAYTTASEISLIDQGKNLLSALNALQVYECSLNTHLVQLPREASSIATPV</sequence>
<keyword evidence="4" id="KW-1185">Reference proteome</keyword>
<evidence type="ECO:0000313" key="3">
    <source>
        <dbReference type="EMBL" id="GAA0142500.1"/>
    </source>
</evidence>
<reference evidence="3 4" key="1">
    <citation type="submission" date="2024-01" db="EMBL/GenBank/DDBJ databases">
        <title>The complete chloroplast genome sequence of Lithospermum erythrorhizon: insights into the phylogenetic relationship among Boraginaceae species and the maternal lineages of purple gromwells.</title>
        <authorList>
            <person name="Okada T."/>
            <person name="Watanabe K."/>
        </authorList>
    </citation>
    <scope>NUCLEOTIDE SEQUENCE [LARGE SCALE GENOMIC DNA]</scope>
</reference>
<evidence type="ECO:0000256" key="2">
    <source>
        <dbReference type="SAM" id="MobiDB-lite"/>
    </source>
</evidence>
<protein>
    <submittedName>
        <fullName evidence="3">Uncharacterized protein</fullName>
    </submittedName>
</protein>
<dbReference type="InterPro" id="IPR007573">
    <property type="entry name" value="QWRF"/>
</dbReference>
<comment type="caution">
    <text evidence="3">The sequence shown here is derived from an EMBL/GenBank/DDBJ whole genome shotgun (WGS) entry which is preliminary data.</text>
</comment>
<feature type="compositionally biased region" description="Low complexity" evidence="2">
    <location>
        <begin position="8"/>
        <end position="17"/>
    </location>
</feature>
<dbReference type="Pfam" id="PF04484">
    <property type="entry name" value="QWRF"/>
    <property type="match status" value="1"/>
</dbReference>
<name>A0AAV3NT36_LITER</name>
<dbReference type="GO" id="GO:0008017">
    <property type="term" value="F:microtubule binding"/>
    <property type="evidence" value="ECO:0007669"/>
    <property type="project" value="TreeGrafter"/>
</dbReference>